<sequence length="224" mass="26042">MGIKRYTAQQAIDILVAAAQGYKEKLAGRIFVIIYKDLASGTIEHKKIKFTQNNFQHLTGIKYADYVSPRDFYKMCLNKMLSPHKIRFNPNGFTNMKLSVLNYLPELLYNKFWIGESINNDIHINADYFAGDTRCVVSLGFRRAKEDYPVTLKRQSIREVVKKENPVCLVLVREIADKDNWEFGYIDHKLAGKNFTSIKDVAQLYLGNNIEIVQELMNRYTREE</sequence>
<dbReference type="eggNOG" id="ENOG502Z8J8">
    <property type="taxonomic scope" value="Bacteria"/>
</dbReference>
<dbReference type="Pfam" id="PF18813">
    <property type="entry name" value="PBECR4"/>
    <property type="match status" value="1"/>
</dbReference>
<dbReference type="Proteomes" id="UP000007887">
    <property type="component" value="Chromosome"/>
</dbReference>
<organism evidence="2 3">
    <name type="scientific">Selenomonas ruminantium subsp. lactilytica (strain NBRC 103574 / TAM6421)</name>
    <dbReference type="NCBI Taxonomy" id="927704"/>
    <lineage>
        <taxon>Bacteria</taxon>
        <taxon>Bacillati</taxon>
        <taxon>Bacillota</taxon>
        <taxon>Negativicutes</taxon>
        <taxon>Selenomonadales</taxon>
        <taxon>Selenomonadaceae</taxon>
        <taxon>Selenomonas</taxon>
    </lineage>
</organism>
<dbReference type="EMBL" id="AP012292">
    <property type="protein sequence ID" value="BAL83710.1"/>
    <property type="molecule type" value="Genomic_DNA"/>
</dbReference>
<feature type="domain" description="Phage-Barnase-EndoU-ColicinE5/D-RelE like nuclease 4" evidence="1">
    <location>
        <begin position="14"/>
        <end position="173"/>
    </location>
</feature>
<dbReference type="OrthoDB" id="2053316at2"/>
<gene>
    <name evidence="2" type="ordered locus">SELR_20020</name>
</gene>
<dbReference type="InterPro" id="IPR041420">
    <property type="entry name" value="PBECR4"/>
</dbReference>
<evidence type="ECO:0000313" key="2">
    <source>
        <dbReference type="EMBL" id="BAL83710.1"/>
    </source>
</evidence>
<protein>
    <recommendedName>
        <fullName evidence="1">Phage-Barnase-EndoU-ColicinE5/D-RelE like nuclease 4 domain-containing protein</fullName>
    </recommendedName>
</protein>
<dbReference type="PATRIC" id="fig|927704.6.peg.2076"/>
<accession>I0GSH3</accession>
<dbReference type="KEGG" id="sri:SELR_20020"/>
<dbReference type="AlphaFoldDB" id="I0GSH3"/>
<dbReference type="HOGENOM" id="CLU_107497_0_0_9"/>
<evidence type="ECO:0000259" key="1">
    <source>
        <dbReference type="Pfam" id="PF18813"/>
    </source>
</evidence>
<reference evidence="2 3" key="1">
    <citation type="submission" date="2011-10" db="EMBL/GenBank/DDBJ databases">
        <title>Whole genome sequence of Selenomonas ruminantium subsp. lactilytica TAM6421.</title>
        <authorList>
            <person name="Oguchi A."/>
            <person name="Ankai A."/>
            <person name="Kaneko J."/>
            <person name="Yamada-Narita S."/>
            <person name="Fukui S."/>
            <person name="Takahashi M."/>
            <person name="Onodera T."/>
            <person name="Kojima S."/>
            <person name="Fushimi T."/>
            <person name="Abe N."/>
            <person name="Kamio Y."/>
            <person name="Yamazaki S."/>
            <person name="Fujita N."/>
        </authorList>
    </citation>
    <scope>NUCLEOTIDE SEQUENCE [LARGE SCALE GENOMIC DNA]</scope>
    <source>
        <strain evidence="3">NBRC 103574 / TAM6421</strain>
    </source>
</reference>
<name>I0GSH3_SELRL</name>
<evidence type="ECO:0000313" key="3">
    <source>
        <dbReference type="Proteomes" id="UP000007887"/>
    </source>
</evidence>
<dbReference type="RefSeq" id="WP_014425140.1">
    <property type="nucleotide sequence ID" value="NC_017068.1"/>
</dbReference>
<proteinExistence type="predicted"/>